<evidence type="ECO:0000313" key="9">
    <source>
        <dbReference type="EMBL" id="SFW18420.1"/>
    </source>
</evidence>
<reference evidence="9 10" key="1">
    <citation type="submission" date="2016-11" db="EMBL/GenBank/DDBJ databases">
        <authorList>
            <person name="Jaros S."/>
            <person name="Januszkiewicz K."/>
            <person name="Wedrychowicz H."/>
        </authorList>
    </citation>
    <scope>NUCLEOTIDE SEQUENCE [LARGE SCALE GENOMIC DNA]</scope>
    <source>
        <strain evidence="9 10">CGMCC 1.12145</strain>
    </source>
</reference>
<proteinExistence type="inferred from homology"/>
<dbReference type="GO" id="GO:0006352">
    <property type="term" value="P:DNA-templated transcription initiation"/>
    <property type="evidence" value="ECO:0007669"/>
    <property type="project" value="InterPro"/>
</dbReference>
<dbReference type="Gene3D" id="1.10.1740.10">
    <property type="match status" value="1"/>
</dbReference>
<dbReference type="NCBIfam" id="TIGR02937">
    <property type="entry name" value="sigma70-ECF"/>
    <property type="match status" value="1"/>
</dbReference>
<dbReference type="EMBL" id="FPJE01000002">
    <property type="protein sequence ID" value="SFW18420.1"/>
    <property type="molecule type" value="Genomic_DNA"/>
</dbReference>
<name>A0A1K1M5K5_9FLAO</name>
<dbReference type="InterPro" id="IPR000838">
    <property type="entry name" value="RNA_pol_sigma70_ECF_CS"/>
</dbReference>
<sequence length="159" mass="18519">MMNKDDFEALYASHYHKVFRLCLGYTGGHEALAQDLTQEVFLKVWTHRNTLRDVSVLPTWLYRITVNTCLQELRKKKFLSLRTDVVEEEGSKPDERERRLQAMYRCIDRLPVPHKSIILLDLEGVSQAEIAEITGISHGALRTRLHRIKDQLSKCVKND</sequence>
<evidence type="ECO:0000256" key="5">
    <source>
        <dbReference type="ARBA" id="ARBA00023163"/>
    </source>
</evidence>
<gene>
    <name evidence="9" type="ORF">SAMN02927921_00398</name>
</gene>
<evidence type="ECO:0000256" key="1">
    <source>
        <dbReference type="ARBA" id="ARBA00010641"/>
    </source>
</evidence>
<feature type="domain" description="RNA polymerase sigma factor 70 region 4 type 2" evidence="8">
    <location>
        <begin position="101"/>
        <end position="152"/>
    </location>
</feature>
<organism evidence="9 10">
    <name type="scientific">Sinomicrobium oceani</name>
    <dbReference type="NCBI Taxonomy" id="1150368"/>
    <lineage>
        <taxon>Bacteria</taxon>
        <taxon>Pseudomonadati</taxon>
        <taxon>Bacteroidota</taxon>
        <taxon>Flavobacteriia</taxon>
        <taxon>Flavobacteriales</taxon>
        <taxon>Flavobacteriaceae</taxon>
        <taxon>Sinomicrobium</taxon>
    </lineage>
</organism>
<comment type="similarity">
    <text evidence="1 6">Belongs to the sigma-70 factor family. ECF subfamily.</text>
</comment>
<dbReference type="CDD" id="cd06171">
    <property type="entry name" value="Sigma70_r4"/>
    <property type="match status" value="1"/>
</dbReference>
<evidence type="ECO:0000256" key="6">
    <source>
        <dbReference type="RuleBase" id="RU000716"/>
    </source>
</evidence>
<dbReference type="InterPro" id="IPR007627">
    <property type="entry name" value="RNA_pol_sigma70_r2"/>
</dbReference>
<evidence type="ECO:0000313" key="10">
    <source>
        <dbReference type="Proteomes" id="UP000182248"/>
    </source>
</evidence>
<accession>A0A1K1M5K5</accession>
<evidence type="ECO:0000256" key="2">
    <source>
        <dbReference type="ARBA" id="ARBA00023015"/>
    </source>
</evidence>
<dbReference type="SUPFAM" id="SSF88659">
    <property type="entry name" value="Sigma3 and sigma4 domains of RNA polymerase sigma factors"/>
    <property type="match status" value="1"/>
</dbReference>
<dbReference type="STRING" id="1150368.SAMN02927921_00398"/>
<dbReference type="SUPFAM" id="SSF88946">
    <property type="entry name" value="Sigma2 domain of RNA polymerase sigma factors"/>
    <property type="match status" value="1"/>
</dbReference>
<dbReference type="InterPro" id="IPR036388">
    <property type="entry name" value="WH-like_DNA-bd_sf"/>
</dbReference>
<dbReference type="AlphaFoldDB" id="A0A1K1M5K5"/>
<dbReference type="PANTHER" id="PTHR43133">
    <property type="entry name" value="RNA POLYMERASE ECF-TYPE SIGMA FACTO"/>
    <property type="match status" value="1"/>
</dbReference>
<evidence type="ECO:0000259" key="7">
    <source>
        <dbReference type="Pfam" id="PF04542"/>
    </source>
</evidence>
<dbReference type="InterPro" id="IPR039425">
    <property type="entry name" value="RNA_pol_sigma-70-like"/>
</dbReference>
<dbReference type="InterPro" id="IPR013325">
    <property type="entry name" value="RNA_pol_sigma_r2"/>
</dbReference>
<dbReference type="Proteomes" id="UP000182248">
    <property type="component" value="Unassembled WGS sequence"/>
</dbReference>
<keyword evidence="2 6" id="KW-0805">Transcription regulation</keyword>
<evidence type="ECO:0000256" key="4">
    <source>
        <dbReference type="ARBA" id="ARBA00023125"/>
    </source>
</evidence>
<keyword evidence="3 6" id="KW-0731">Sigma factor</keyword>
<feature type="domain" description="RNA polymerase sigma-70 region 2" evidence="7">
    <location>
        <begin position="10"/>
        <end position="77"/>
    </location>
</feature>
<keyword evidence="5 6" id="KW-0804">Transcription</keyword>
<dbReference type="InterPro" id="IPR013249">
    <property type="entry name" value="RNA_pol_sigma70_r4_t2"/>
</dbReference>
<dbReference type="OrthoDB" id="9780326at2"/>
<keyword evidence="4 6" id="KW-0238">DNA-binding</keyword>
<dbReference type="PANTHER" id="PTHR43133:SF46">
    <property type="entry name" value="RNA POLYMERASE SIGMA-70 FACTOR ECF SUBFAMILY"/>
    <property type="match status" value="1"/>
</dbReference>
<evidence type="ECO:0000256" key="3">
    <source>
        <dbReference type="ARBA" id="ARBA00023082"/>
    </source>
</evidence>
<dbReference type="Gene3D" id="1.10.10.10">
    <property type="entry name" value="Winged helix-like DNA-binding domain superfamily/Winged helix DNA-binding domain"/>
    <property type="match status" value="1"/>
</dbReference>
<dbReference type="GO" id="GO:0016987">
    <property type="term" value="F:sigma factor activity"/>
    <property type="evidence" value="ECO:0007669"/>
    <property type="project" value="UniProtKB-KW"/>
</dbReference>
<dbReference type="GO" id="GO:0003677">
    <property type="term" value="F:DNA binding"/>
    <property type="evidence" value="ECO:0007669"/>
    <property type="project" value="UniProtKB-KW"/>
</dbReference>
<protein>
    <recommendedName>
        <fullName evidence="6">RNA polymerase sigma factor</fullName>
    </recommendedName>
</protein>
<dbReference type="PROSITE" id="PS01063">
    <property type="entry name" value="SIGMA70_ECF"/>
    <property type="match status" value="1"/>
</dbReference>
<keyword evidence="10" id="KW-1185">Reference proteome</keyword>
<dbReference type="InterPro" id="IPR014284">
    <property type="entry name" value="RNA_pol_sigma-70_dom"/>
</dbReference>
<dbReference type="Pfam" id="PF08281">
    <property type="entry name" value="Sigma70_r4_2"/>
    <property type="match status" value="1"/>
</dbReference>
<evidence type="ECO:0000259" key="8">
    <source>
        <dbReference type="Pfam" id="PF08281"/>
    </source>
</evidence>
<dbReference type="RefSeq" id="WP_072315699.1">
    <property type="nucleotide sequence ID" value="NZ_FPJE01000002.1"/>
</dbReference>
<dbReference type="InterPro" id="IPR013324">
    <property type="entry name" value="RNA_pol_sigma_r3/r4-like"/>
</dbReference>
<dbReference type="Pfam" id="PF04542">
    <property type="entry name" value="Sigma70_r2"/>
    <property type="match status" value="1"/>
</dbReference>